<organism evidence="1 2">
    <name type="scientific">Merluccius polli</name>
    <name type="common">Benguela hake</name>
    <name type="synonym">Merluccius cadenati</name>
    <dbReference type="NCBI Taxonomy" id="89951"/>
    <lineage>
        <taxon>Eukaryota</taxon>
        <taxon>Metazoa</taxon>
        <taxon>Chordata</taxon>
        <taxon>Craniata</taxon>
        <taxon>Vertebrata</taxon>
        <taxon>Euteleostomi</taxon>
        <taxon>Actinopterygii</taxon>
        <taxon>Neopterygii</taxon>
        <taxon>Teleostei</taxon>
        <taxon>Neoteleostei</taxon>
        <taxon>Acanthomorphata</taxon>
        <taxon>Zeiogadaria</taxon>
        <taxon>Gadariae</taxon>
        <taxon>Gadiformes</taxon>
        <taxon>Gadoidei</taxon>
        <taxon>Merlucciidae</taxon>
        <taxon>Merluccius</taxon>
    </lineage>
</organism>
<keyword evidence="2" id="KW-1185">Reference proteome</keyword>
<evidence type="ECO:0000313" key="1">
    <source>
        <dbReference type="EMBL" id="KAK0147668.1"/>
    </source>
</evidence>
<name>A0AA47MVV3_MERPO</name>
<reference evidence="1" key="1">
    <citation type="journal article" date="2023" name="Front. Mar. Sci.">
        <title>A new Merluccius polli reference genome to investigate the effects of global change in West African waters.</title>
        <authorList>
            <person name="Mateo J.L."/>
            <person name="Blanco-Fernandez C."/>
            <person name="Garcia-Vazquez E."/>
            <person name="Machado-Schiaffino G."/>
        </authorList>
    </citation>
    <scope>NUCLEOTIDE SEQUENCE</scope>
    <source>
        <strain evidence="1">C29</strain>
        <tissue evidence="1">Fin</tissue>
    </source>
</reference>
<dbReference type="Proteomes" id="UP001174136">
    <property type="component" value="Unassembled WGS sequence"/>
</dbReference>
<accession>A0AA47MVV3</accession>
<evidence type="ECO:0000313" key="2">
    <source>
        <dbReference type="Proteomes" id="UP001174136"/>
    </source>
</evidence>
<protein>
    <submittedName>
        <fullName evidence="1">Uncharacterized protein</fullName>
    </submittedName>
</protein>
<dbReference type="AlphaFoldDB" id="A0AA47MVV3"/>
<gene>
    <name evidence="1" type="ORF">N1851_012858</name>
</gene>
<sequence length="180" mass="20179">MTSLEKSSLPSKYKALGYQHGVLPRLLWPLLVYEVPISTVERLERKMTYLRRWLGIPRSFCSIGLYSTGSKLQLPVASVVEEYKATKTHKAMMLRDSQDARVPQADIEVGTGRKWSASRALREAEDHLQHADIVGSVAKGRLGLGCSTRVSLVKANPKERCGMVQREVRKAEEEGDVSRL</sequence>
<dbReference type="EMBL" id="JAOPHQ010002288">
    <property type="protein sequence ID" value="KAK0147668.1"/>
    <property type="molecule type" value="Genomic_DNA"/>
</dbReference>
<comment type="caution">
    <text evidence="1">The sequence shown here is derived from an EMBL/GenBank/DDBJ whole genome shotgun (WGS) entry which is preliminary data.</text>
</comment>
<proteinExistence type="predicted"/>